<evidence type="ECO:0000256" key="2">
    <source>
        <dbReference type="ARBA" id="ARBA00004922"/>
    </source>
</evidence>
<evidence type="ECO:0000256" key="7">
    <source>
        <dbReference type="ARBA" id="ARBA00022692"/>
    </source>
</evidence>
<dbReference type="Pfam" id="PF13579">
    <property type="entry name" value="Glyco_trans_4_4"/>
    <property type="match status" value="1"/>
</dbReference>
<evidence type="ECO:0000256" key="1">
    <source>
        <dbReference type="ARBA" id="ARBA00004389"/>
    </source>
</evidence>
<protein>
    <recommendedName>
        <fullName evidence="4">Chitobiosyldiphosphodolichol beta-mannosyltransferase</fullName>
        <ecNumber evidence="3">2.4.1.142</ecNumber>
    </recommendedName>
</protein>
<evidence type="ECO:0000256" key="5">
    <source>
        <dbReference type="ARBA" id="ARBA00022676"/>
    </source>
</evidence>
<dbReference type="PANTHER" id="PTHR13036:SF0">
    <property type="entry name" value="CHITOBIOSYLDIPHOSPHODOLICHOL BETA-MANNOSYLTRANSFERASE"/>
    <property type="match status" value="1"/>
</dbReference>
<keyword evidence="9 12" id="KW-1133">Transmembrane helix</keyword>
<evidence type="ECO:0000256" key="12">
    <source>
        <dbReference type="SAM" id="Phobius"/>
    </source>
</evidence>
<reference evidence="14 15" key="1">
    <citation type="submission" date="2020-12" db="EMBL/GenBank/DDBJ databases">
        <title>Metabolic potential, ecology and presence of endohyphal bacteria is reflected in genomic diversity of Mucoromycotina.</title>
        <authorList>
            <person name="Muszewska A."/>
            <person name="Okrasinska A."/>
            <person name="Steczkiewicz K."/>
            <person name="Drgas O."/>
            <person name="Orlowska M."/>
            <person name="Perlinska-Lenart U."/>
            <person name="Aleksandrzak-Piekarczyk T."/>
            <person name="Szatraj K."/>
            <person name="Zielenkiewicz U."/>
            <person name="Pilsyk S."/>
            <person name="Malc E."/>
            <person name="Mieczkowski P."/>
            <person name="Kruszewska J.S."/>
            <person name="Biernat P."/>
            <person name="Pawlowska J."/>
        </authorList>
    </citation>
    <scope>NUCLEOTIDE SEQUENCE [LARGE SCALE GENOMIC DNA]</scope>
    <source>
        <strain evidence="14 15">CBS 142.35</strain>
    </source>
</reference>
<evidence type="ECO:0000256" key="10">
    <source>
        <dbReference type="ARBA" id="ARBA00023136"/>
    </source>
</evidence>
<gene>
    <name evidence="14" type="ORF">INT45_006584</name>
</gene>
<keyword evidence="8" id="KW-0256">Endoplasmic reticulum</keyword>
<evidence type="ECO:0000313" key="15">
    <source>
        <dbReference type="Proteomes" id="UP000646827"/>
    </source>
</evidence>
<comment type="caution">
    <text evidence="14">The sequence shown here is derived from an EMBL/GenBank/DDBJ whole genome shotgun (WGS) entry which is preliminary data.</text>
</comment>
<keyword evidence="10 12" id="KW-0472">Membrane</keyword>
<dbReference type="Proteomes" id="UP000646827">
    <property type="component" value="Unassembled WGS sequence"/>
</dbReference>
<dbReference type="InterPro" id="IPR026051">
    <property type="entry name" value="ALG1-like"/>
</dbReference>
<feature type="domain" description="Glycosyltransferase subfamily 4-like N-terminal" evidence="13">
    <location>
        <begin position="67"/>
        <end position="228"/>
    </location>
</feature>
<dbReference type="EMBL" id="JAEPRB010000022">
    <property type="protein sequence ID" value="KAG2225888.1"/>
    <property type="molecule type" value="Genomic_DNA"/>
</dbReference>
<evidence type="ECO:0000256" key="9">
    <source>
        <dbReference type="ARBA" id="ARBA00022989"/>
    </source>
</evidence>
<evidence type="ECO:0000256" key="11">
    <source>
        <dbReference type="ARBA" id="ARBA00024899"/>
    </source>
</evidence>
<name>A0A8H7SCB1_9FUNG</name>
<feature type="non-terminal residue" evidence="14">
    <location>
        <position position="1"/>
    </location>
</feature>
<evidence type="ECO:0000256" key="8">
    <source>
        <dbReference type="ARBA" id="ARBA00022824"/>
    </source>
</evidence>
<dbReference type="AlphaFoldDB" id="A0A8H7SCB1"/>
<evidence type="ECO:0000256" key="6">
    <source>
        <dbReference type="ARBA" id="ARBA00022679"/>
    </source>
</evidence>
<keyword evidence="7 12" id="KW-0812">Transmembrane</keyword>
<comment type="subcellular location">
    <subcellularLocation>
        <location evidence="1">Endoplasmic reticulum membrane</location>
        <topology evidence="1">Single-pass membrane protein</topology>
    </subcellularLocation>
</comment>
<feature type="transmembrane region" description="Helical" evidence="12">
    <location>
        <begin position="12"/>
        <end position="34"/>
    </location>
</feature>
<evidence type="ECO:0000313" key="14">
    <source>
        <dbReference type="EMBL" id="KAG2225888.1"/>
    </source>
</evidence>
<proteinExistence type="predicted"/>
<dbReference type="InterPro" id="IPR028098">
    <property type="entry name" value="Glyco_trans_4-like_N"/>
</dbReference>
<dbReference type="EC" id="2.4.1.142" evidence="3"/>
<dbReference type="OrthoDB" id="614844at2759"/>
<keyword evidence="15" id="KW-1185">Reference proteome</keyword>
<evidence type="ECO:0000256" key="4">
    <source>
        <dbReference type="ARBA" id="ARBA00015841"/>
    </source>
</evidence>
<keyword evidence="5" id="KW-0328">Glycosyltransferase</keyword>
<dbReference type="GO" id="GO:0005789">
    <property type="term" value="C:endoplasmic reticulum membrane"/>
    <property type="evidence" value="ECO:0007669"/>
    <property type="project" value="UniProtKB-SubCell"/>
</dbReference>
<evidence type="ECO:0000256" key="3">
    <source>
        <dbReference type="ARBA" id="ARBA00012611"/>
    </source>
</evidence>
<accession>A0A8H7SCB1</accession>
<comment type="function">
    <text evidence="11">Participates in the formation of the lipid-linked precursor oligosaccharide for N-glycosylation. Involved in assembling the dolichol-pyrophosphate-GlcNAc(2)-Man(5) intermediate on the cytoplasmic surface of the ER.</text>
</comment>
<keyword evidence="6" id="KW-0808">Transferase</keyword>
<dbReference type="GO" id="GO:0004578">
    <property type="term" value="F:chitobiosyldiphosphodolichol beta-mannosyltransferase activity"/>
    <property type="evidence" value="ECO:0007669"/>
    <property type="project" value="UniProtKB-EC"/>
</dbReference>
<evidence type="ECO:0000259" key="13">
    <source>
        <dbReference type="Pfam" id="PF13579"/>
    </source>
</evidence>
<sequence>MGWFVEDGSISMGGALLVLFCLYMLGTRILRLYLFESTGPSIARPIVQVVVLGDIGRSPRMRCHAISLADAGCQVDLIGYVDTAPGSRVTTNRYIRVRPIQSAWSVPEGMPRLLYLLWAPFKIIFIGCQLVYIMGAITQSPKFIFVQNPPAIPTLMIARIVATLRQAKLIIDWHNFGYSVLGIKLGMDNKVVQLAKRYEQYFGKRPYAHLTVTDRMHRELIDWGVSGRVITYKDQPPYHFARLSNDKIL</sequence>
<organism evidence="14 15">
    <name type="scientific">Circinella minor</name>
    <dbReference type="NCBI Taxonomy" id="1195481"/>
    <lineage>
        <taxon>Eukaryota</taxon>
        <taxon>Fungi</taxon>
        <taxon>Fungi incertae sedis</taxon>
        <taxon>Mucoromycota</taxon>
        <taxon>Mucoromycotina</taxon>
        <taxon>Mucoromycetes</taxon>
        <taxon>Mucorales</taxon>
        <taxon>Lichtheimiaceae</taxon>
        <taxon>Circinella</taxon>
    </lineage>
</organism>
<dbReference type="PANTHER" id="PTHR13036">
    <property type="entry name" value="BETA1,4 MANNOSYLTRANSFERASE"/>
    <property type="match status" value="1"/>
</dbReference>
<comment type="pathway">
    <text evidence="2">Protein modification; protein glycosylation.</text>
</comment>
<feature type="transmembrane region" description="Helical" evidence="12">
    <location>
        <begin position="113"/>
        <end position="135"/>
    </location>
</feature>